<evidence type="ECO:0000313" key="1">
    <source>
        <dbReference type="EMBL" id="KAE9962394.1"/>
    </source>
</evidence>
<name>A0A8H3YJ77_VENIN</name>
<protein>
    <recommendedName>
        <fullName evidence="3">BTB domain-containing protein</fullName>
    </recommendedName>
</protein>
<reference evidence="1 2" key="1">
    <citation type="submission" date="2019-11" db="EMBL/GenBank/DDBJ databases">
        <title>Venturia inaequalis Genome Resource.</title>
        <authorList>
            <person name="Lichtner F.J."/>
        </authorList>
    </citation>
    <scope>NUCLEOTIDE SEQUENCE [LARGE SCALE GENOMIC DNA]</scope>
    <source>
        <strain evidence="1">Bline_iso_100314</strain>
    </source>
</reference>
<sequence>MEPKSTPSSVTVDEEGDLVLLVGVKAQTRILVSSKVLTISSKVFKAMLSKSFKEARELAQRYIRSAVHASRLLIYVSVHNNQTYELPLPDDDAHTMIVLCKATHHRSWDIPAETITMPLLRKFASHVHKYDCVEAVRTQAVSSWIASFESDPTQTLGLVVVSYLLDNAEGFTKFTRTMLMSDKVDIVPFRESWDTEHQLPESFFVILEKKRQAAIEFLSEQITNHLDSMVQGPAALVLAHGYFNGWGNSSPLSQHDAQLTQMFITNMRTHILWPHKLSDRSLHATLTVLRCLKNSESPTKEVQSSDCLACGTSMREHLTQIIDDAETFIEGVCLDCFHQKDGLERKCRVQHNG</sequence>
<dbReference type="AlphaFoldDB" id="A0A8H3YJ77"/>
<accession>A0A8H3YJ77</accession>
<gene>
    <name evidence="1" type="ORF">BLS_000383</name>
</gene>
<dbReference type="Gene3D" id="3.30.710.10">
    <property type="entry name" value="Potassium Channel Kv1.1, Chain A"/>
    <property type="match status" value="1"/>
</dbReference>
<evidence type="ECO:0008006" key="3">
    <source>
        <dbReference type="Google" id="ProtNLM"/>
    </source>
</evidence>
<proteinExistence type="predicted"/>
<dbReference type="InterPro" id="IPR011333">
    <property type="entry name" value="SKP1/BTB/POZ_sf"/>
</dbReference>
<dbReference type="EMBL" id="WNWQ01001064">
    <property type="protein sequence ID" value="KAE9962394.1"/>
    <property type="molecule type" value="Genomic_DNA"/>
</dbReference>
<organism evidence="1 2">
    <name type="scientific">Venturia inaequalis</name>
    <name type="common">Apple scab fungus</name>
    <dbReference type="NCBI Taxonomy" id="5025"/>
    <lineage>
        <taxon>Eukaryota</taxon>
        <taxon>Fungi</taxon>
        <taxon>Dikarya</taxon>
        <taxon>Ascomycota</taxon>
        <taxon>Pezizomycotina</taxon>
        <taxon>Dothideomycetes</taxon>
        <taxon>Pleosporomycetidae</taxon>
        <taxon>Venturiales</taxon>
        <taxon>Venturiaceae</taxon>
        <taxon>Venturia</taxon>
    </lineage>
</organism>
<dbReference type="Proteomes" id="UP000433883">
    <property type="component" value="Unassembled WGS sequence"/>
</dbReference>
<evidence type="ECO:0000313" key="2">
    <source>
        <dbReference type="Proteomes" id="UP000433883"/>
    </source>
</evidence>
<comment type="caution">
    <text evidence="1">The sequence shown here is derived from an EMBL/GenBank/DDBJ whole genome shotgun (WGS) entry which is preliminary data.</text>
</comment>